<dbReference type="PANTHER" id="PTHR30055:SF200">
    <property type="entry name" value="HTH-TYPE TRANSCRIPTIONAL REPRESSOR BDCR"/>
    <property type="match status" value="1"/>
</dbReference>
<feature type="DNA-binding region" description="H-T-H motif" evidence="2">
    <location>
        <begin position="35"/>
        <end position="54"/>
    </location>
</feature>
<gene>
    <name evidence="4" type="ORF">F7Q92_19160</name>
</gene>
<proteinExistence type="predicted"/>
<reference evidence="4 5" key="1">
    <citation type="submission" date="2019-09" db="EMBL/GenBank/DDBJ databases">
        <title>Draft genome sequences of 48 bacterial type strains from the CCUG.</title>
        <authorList>
            <person name="Tunovic T."/>
            <person name="Pineiro-Iglesias B."/>
            <person name="Unosson C."/>
            <person name="Inganas E."/>
            <person name="Ohlen M."/>
            <person name="Cardew S."/>
            <person name="Jensie-Markopoulos S."/>
            <person name="Salva-Serra F."/>
            <person name="Jaen-Luchoro D."/>
            <person name="Karlsson R."/>
            <person name="Svensson-Stadler L."/>
            <person name="Chun J."/>
            <person name="Moore E."/>
        </authorList>
    </citation>
    <scope>NUCLEOTIDE SEQUENCE [LARGE SCALE GENOMIC DNA]</scope>
    <source>
        <strain evidence="4 5">CCUG 30977</strain>
    </source>
</reference>
<comment type="caution">
    <text evidence="4">The sequence shown here is derived from an EMBL/GenBank/DDBJ whole genome shotgun (WGS) entry which is preliminary data.</text>
</comment>
<dbReference type="EMBL" id="VZPB01000070">
    <property type="protein sequence ID" value="KAB0574826.1"/>
    <property type="molecule type" value="Genomic_DNA"/>
</dbReference>
<dbReference type="PROSITE" id="PS50977">
    <property type="entry name" value="HTH_TETR_2"/>
    <property type="match status" value="1"/>
</dbReference>
<dbReference type="InterPro" id="IPR009057">
    <property type="entry name" value="Homeodomain-like_sf"/>
</dbReference>
<keyword evidence="5" id="KW-1185">Reference proteome</keyword>
<organism evidence="4 5">
    <name type="scientific">Ideonella dechloratans</name>
    <dbReference type="NCBI Taxonomy" id="36863"/>
    <lineage>
        <taxon>Bacteria</taxon>
        <taxon>Pseudomonadati</taxon>
        <taxon>Pseudomonadota</taxon>
        <taxon>Betaproteobacteria</taxon>
        <taxon>Burkholderiales</taxon>
        <taxon>Sphaerotilaceae</taxon>
        <taxon>Ideonella</taxon>
    </lineage>
</organism>
<evidence type="ECO:0000313" key="5">
    <source>
        <dbReference type="Proteomes" id="UP000430120"/>
    </source>
</evidence>
<dbReference type="InterPro" id="IPR001647">
    <property type="entry name" value="HTH_TetR"/>
</dbReference>
<keyword evidence="1 2" id="KW-0238">DNA-binding</keyword>
<dbReference type="Gene3D" id="1.10.357.10">
    <property type="entry name" value="Tetracycline Repressor, domain 2"/>
    <property type="match status" value="1"/>
</dbReference>
<dbReference type="GO" id="GO:0000976">
    <property type="term" value="F:transcription cis-regulatory region binding"/>
    <property type="evidence" value="ECO:0007669"/>
    <property type="project" value="TreeGrafter"/>
</dbReference>
<dbReference type="OrthoDB" id="116240at2"/>
<dbReference type="SUPFAM" id="SSF48498">
    <property type="entry name" value="Tetracyclin repressor-like, C-terminal domain"/>
    <property type="match status" value="1"/>
</dbReference>
<dbReference type="AlphaFoldDB" id="A0A643F7E7"/>
<evidence type="ECO:0000256" key="1">
    <source>
        <dbReference type="ARBA" id="ARBA00023125"/>
    </source>
</evidence>
<sequence length="203" mass="22154">MQMLEHEDVAALSARERILETAHRLFYRDGIRATGVDAVIAAAGVTKVTFYRHFPSKSELIDAVLTLRHGRWMDWFTSALQRHARRLPLPRALAATLREWLSRPDFRGCAFINAAVEWGGSEAAVLQQATHHKQAMTAAIAQHLPDTPQRAALAQALALAVDGCIVQAQIHAGVPREIQASLNALTLLAQALLPEDTTGATDA</sequence>
<dbReference type="Proteomes" id="UP000430120">
    <property type="component" value="Unassembled WGS sequence"/>
</dbReference>
<evidence type="ECO:0000256" key="2">
    <source>
        <dbReference type="PROSITE-ProRule" id="PRU00335"/>
    </source>
</evidence>
<dbReference type="RefSeq" id="WP_151125683.1">
    <property type="nucleotide sequence ID" value="NZ_CP088082.1"/>
</dbReference>
<dbReference type="GO" id="GO:0003700">
    <property type="term" value="F:DNA-binding transcription factor activity"/>
    <property type="evidence" value="ECO:0007669"/>
    <property type="project" value="TreeGrafter"/>
</dbReference>
<dbReference type="SUPFAM" id="SSF46689">
    <property type="entry name" value="Homeodomain-like"/>
    <property type="match status" value="1"/>
</dbReference>
<dbReference type="InterPro" id="IPR050109">
    <property type="entry name" value="HTH-type_TetR-like_transc_reg"/>
</dbReference>
<dbReference type="PANTHER" id="PTHR30055">
    <property type="entry name" value="HTH-TYPE TRANSCRIPTIONAL REGULATOR RUTR"/>
    <property type="match status" value="1"/>
</dbReference>
<accession>A0A643F7E7</accession>
<dbReference type="PRINTS" id="PR00455">
    <property type="entry name" value="HTHTETR"/>
</dbReference>
<feature type="domain" description="HTH tetR-type" evidence="3">
    <location>
        <begin position="12"/>
        <end position="72"/>
    </location>
</feature>
<evidence type="ECO:0000259" key="3">
    <source>
        <dbReference type="PROSITE" id="PS50977"/>
    </source>
</evidence>
<name>A0A643F7E7_IDEDE</name>
<dbReference type="Pfam" id="PF00440">
    <property type="entry name" value="TetR_N"/>
    <property type="match status" value="1"/>
</dbReference>
<protein>
    <submittedName>
        <fullName evidence="4">TetR/AcrR family transcriptional regulator</fullName>
    </submittedName>
</protein>
<dbReference type="InterPro" id="IPR036271">
    <property type="entry name" value="Tet_transcr_reg_TetR-rel_C_sf"/>
</dbReference>
<evidence type="ECO:0000313" key="4">
    <source>
        <dbReference type="EMBL" id="KAB0574826.1"/>
    </source>
</evidence>